<dbReference type="KEGG" id="ttk:TST_0737"/>
<keyword evidence="2" id="KW-1185">Reference proteome</keyword>
<dbReference type="RefSeq" id="WP_068549537.1">
    <property type="nucleotide sequence ID" value="NZ_AP013035.1"/>
</dbReference>
<proteinExistence type="predicted"/>
<protein>
    <recommendedName>
        <fullName evidence="3">CARDB domain-containing protein</fullName>
    </recommendedName>
</protein>
<name>A0A0S3QT76_THET7</name>
<dbReference type="InterPro" id="IPR013783">
    <property type="entry name" value="Ig-like_fold"/>
</dbReference>
<dbReference type="AlphaFoldDB" id="A0A0S3QT76"/>
<accession>A0A0S3QT76</accession>
<dbReference type="EMBL" id="AP013035">
    <property type="protein sequence ID" value="BAT71542.1"/>
    <property type="molecule type" value="Genomic_DNA"/>
</dbReference>
<dbReference type="Proteomes" id="UP000063234">
    <property type="component" value="Chromosome"/>
</dbReference>
<gene>
    <name evidence="1" type="ORF">TST_0737</name>
</gene>
<dbReference type="Gene3D" id="2.60.40.10">
    <property type="entry name" value="Immunoglobulins"/>
    <property type="match status" value="1"/>
</dbReference>
<dbReference type="STRING" id="1298851.TST_0737"/>
<reference evidence="2" key="1">
    <citation type="journal article" date="2018" name="Science">
        <title>A primordial and reversible TCA cycle in a facultatively chemolithoautotrophic thermophile.</title>
        <authorList>
            <person name="Nunoura T."/>
            <person name="Chikaraishi Y."/>
            <person name="Izaki R."/>
            <person name="Suwa T."/>
            <person name="Sato T."/>
            <person name="Harada T."/>
            <person name="Mori K."/>
            <person name="Kato Y."/>
            <person name="Miyazaki M."/>
            <person name="Shimamura S."/>
            <person name="Yanagawa K."/>
            <person name="Shuto A."/>
            <person name="Ohkouchi N."/>
            <person name="Fujita N."/>
            <person name="Takaki Y."/>
            <person name="Atomi H."/>
            <person name="Takai K."/>
        </authorList>
    </citation>
    <scope>NUCLEOTIDE SEQUENCE [LARGE SCALE GENOMIC DNA]</scope>
    <source>
        <strain evidence="2">DSM 17441 / JCM 13301 / NBRC 103674 / ABI70S6</strain>
    </source>
</reference>
<evidence type="ECO:0000313" key="2">
    <source>
        <dbReference type="Proteomes" id="UP000063234"/>
    </source>
</evidence>
<evidence type="ECO:0008006" key="3">
    <source>
        <dbReference type="Google" id="ProtNLM"/>
    </source>
</evidence>
<dbReference type="OrthoDB" id="10019579at2"/>
<sequence>MNKTVKLLLLRVLLAWGLSLPLSWAQNLPDLTVVRISAIPQGFECQIEAELVNLGPGGISQSEFNSGDVEFYCNGSYCGSYLLRYVDRQGTLRRPRGDIVVRVPGTGGTLSPGETARIKVVVDTPGNGKIHESNEQNNSLERNVTCNIPLPDIAVTKIYTVKQGDESCWVWTEIKNLGPGRVNPQEENYAGIKFYKNGSSAKFYTFPYVDPRHQLENPGGTIRFPLPLAIREMQPGEQATFRVHADFNNITIHEKTKSNNDVTKTVKCDPLPDLAVTRIFLQPVSRGCKVKAEIKNLGGAISTSKFRHIKITLLNGSAKRIFVLPNIDGQWVLKNGQSSLVFDFPIGELVRAGTVRKIGVYLDSLNVQRELREDNNSKEVWLFCPKRSILRIPKIK</sequence>
<evidence type="ECO:0000313" key="1">
    <source>
        <dbReference type="EMBL" id="BAT71542.1"/>
    </source>
</evidence>
<organism evidence="1 2">
    <name type="scientific">Thermosulfidibacter takaii (strain DSM 17441 / JCM 13301 / NBRC 103674 / ABI70S6)</name>
    <dbReference type="NCBI Taxonomy" id="1298851"/>
    <lineage>
        <taxon>Bacteria</taxon>
        <taxon>Pseudomonadati</taxon>
        <taxon>Thermosulfidibacterota</taxon>
        <taxon>Thermosulfidibacteria</taxon>
        <taxon>Thermosulfidibacterales</taxon>
        <taxon>Thermosulfidibacteraceae</taxon>
    </lineage>
</organism>